<feature type="domain" description="Glyoxalase-like" evidence="1">
    <location>
        <begin position="132"/>
        <end position="234"/>
    </location>
</feature>
<dbReference type="AlphaFoldDB" id="A0A231H3H1"/>
<evidence type="ECO:0000313" key="3">
    <source>
        <dbReference type="Proteomes" id="UP000215506"/>
    </source>
</evidence>
<evidence type="ECO:0000313" key="2">
    <source>
        <dbReference type="EMBL" id="OXR43387.1"/>
    </source>
</evidence>
<dbReference type="Gene3D" id="3.10.180.10">
    <property type="entry name" value="2,3-Dihydroxybiphenyl 1,2-Dioxygenase, domain 1"/>
    <property type="match status" value="2"/>
</dbReference>
<dbReference type="Pfam" id="PF18029">
    <property type="entry name" value="Glyoxalase_6"/>
    <property type="match status" value="2"/>
</dbReference>
<dbReference type="RefSeq" id="WP_094026427.1">
    <property type="nucleotide sequence ID" value="NZ_JAAXOR010000001.1"/>
</dbReference>
<gene>
    <name evidence="2" type="ORF">B7C42_04254</name>
</gene>
<sequence>MIRWSWMYIDRPAARFDDAFAFWTAVTGTGLSARQGEHGEFATLDPATGDAYQAAQAVGGDGGAHLDIDVVDLDRARRAARDLGATLVADHDAWSLARSPHGLPFCLTTGEGRHIPAPVTGPDGSLSRVDQLCFDIPPSGYDGEVAFWAALTGWPVRRTGRAEFTRLLVPAHLPVRILIQRLDSEQEPGAHIDIACADVEAVAAWHESLGARRAHRGAQWLVMTDPVGGVYCLTERDPLTGKVFRRSPS</sequence>
<protein>
    <recommendedName>
        <fullName evidence="1">Glyoxalase-like domain-containing protein</fullName>
    </recommendedName>
</protein>
<name>A0A231H3H1_9NOCA</name>
<dbReference type="Proteomes" id="UP000215506">
    <property type="component" value="Unassembled WGS sequence"/>
</dbReference>
<feature type="domain" description="Glyoxalase-like" evidence="1">
    <location>
        <begin position="7"/>
        <end position="108"/>
    </location>
</feature>
<dbReference type="SUPFAM" id="SSF54593">
    <property type="entry name" value="Glyoxalase/Bleomycin resistance protein/Dihydroxybiphenyl dioxygenase"/>
    <property type="match status" value="2"/>
</dbReference>
<dbReference type="CDD" id="cd06587">
    <property type="entry name" value="VOC"/>
    <property type="match status" value="1"/>
</dbReference>
<organism evidence="2 3">
    <name type="scientific">Nocardia cerradoensis</name>
    <dbReference type="NCBI Taxonomy" id="85688"/>
    <lineage>
        <taxon>Bacteria</taxon>
        <taxon>Bacillati</taxon>
        <taxon>Actinomycetota</taxon>
        <taxon>Actinomycetes</taxon>
        <taxon>Mycobacteriales</taxon>
        <taxon>Nocardiaceae</taxon>
        <taxon>Nocardia</taxon>
    </lineage>
</organism>
<dbReference type="EMBL" id="NGAF01000009">
    <property type="protein sequence ID" value="OXR43387.1"/>
    <property type="molecule type" value="Genomic_DNA"/>
</dbReference>
<evidence type="ECO:0000259" key="1">
    <source>
        <dbReference type="Pfam" id="PF18029"/>
    </source>
</evidence>
<dbReference type="InterPro" id="IPR029068">
    <property type="entry name" value="Glyas_Bleomycin-R_OHBP_Dase"/>
</dbReference>
<keyword evidence="3" id="KW-1185">Reference proteome</keyword>
<comment type="caution">
    <text evidence="2">The sequence shown here is derived from an EMBL/GenBank/DDBJ whole genome shotgun (WGS) entry which is preliminary data.</text>
</comment>
<accession>A0A231H3H1</accession>
<reference evidence="2 3" key="1">
    <citation type="submission" date="2017-07" db="EMBL/GenBank/DDBJ databases">
        <title>First draft Genome Sequence of Nocardia cerradoensis isolated from human infection.</title>
        <authorList>
            <person name="Carrasco G."/>
        </authorList>
    </citation>
    <scope>NUCLEOTIDE SEQUENCE [LARGE SCALE GENOMIC DNA]</scope>
    <source>
        <strain evidence="2 3">CNM20130759</strain>
    </source>
</reference>
<proteinExistence type="predicted"/>
<dbReference type="InterPro" id="IPR041581">
    <property type="entry name" value="Glyoxalase_6"/>
</dbReference>